<comment type="caution">
    <text evidence="11">The sequence shown here is derived from an EMBL/GenBank/DDBJ whole genome shotgun (WGS) entry which is preliminary data.</text>
</comment>
<dbReference type="PANTHER" id="PTHR24421">
    <property type="entry name" value="NITRATE/NITRITE SENSOR PROTEIN NARX-RELATED"/>
    <property type="match status" value="1"/>
</dbReference>
<protein>
    <recommendedName>
        <fullName evidence="2">histidine kinase</fullName>
        <ecNumber evidence="2">2.7.13.3</ecNumber>
    </recommendedName>
</protein>
<gene>
    <name evidence="11" type="ORF">Afil01_10940</name>
</gene>
<keyword evidence="7" id="KW-0067">ATP-binding</keyword>
<evidence type="ECO:0000313" key="12">
    <source>
        <dbReference type="Proteomes" id="UP001165079"/>
    </source>
</evidence>
<evidence type="ECO:0000256" key="3">
    <source>
        <dbReference type="ARBA" id="ARBA00022553"/>
    </source>
</evidence>
<dbReference type="Proteomes" id="UP001165079">
    <property type="component" value="Unassembled WGS sequence"/>
</dbReference>
<name>A0A9W6SHY7_9ACTN</name>
<accession>A0A9W6SHY7</accession>
<keyword evidence="12" id="KW-1185">Reference proteome</keyword>
<keyword evidence="8" id="KW-0902">Two-component regulatory system</keyword>
<evidence type="ECO:0000256" key="1">
    <source>
        <dbReference type="ARBA" id="ARBA00000085"/>
    </source>
</evidence>
<organism evidence="11 12">
    <name type="scientific">Actinorhabdospora filicis</name>
    <dbReference type="NCBI Taxonomy" id="1785913"/>
    <lineage>
        <taxon>Bacteria</taxon>
        <taxon>Bacillati</taxon>
        <taxon>Actinomycetota</taxon>
        <taxon>Actinomycetes</taxon>
        <taxon>Micromonosporales</taxon>
        <taxon>Micromonosporaceae</taxon>
        <taxon>Actinorhabdospora</taxon>
    </lineage>
</organism>
<dbReference type="GO" id="GO:0005524">
    <property type="term" value="F:ATP binding"/>
    <property type="evidence" value="ECO:0007669"/>
    <property type="project" value="UniProtKB-KW"/>
</dbReference>
<dbReference type="InterPro" id="IPR050482">
    <property type="entry name" value="Sensor_HK_TwoCompSys"/>
</dbReference>
<dbReference type="PANTHER" id="PTHR24421:SF10">
    <property type="entry name" value="NITRATE_NITRITE SENSOR PROTEIN NARQ"/>
    <property type="match status" value="1"/>
</dbReference>
<feature type="transmembrane region" description="Helical" evidence="9">
    <location>
        <begin position="75"/>
        <end position="92"/>
    </location>
</feature>
<keyword evidence="9" id="KW-0472">Membrane</keyword>
<evidence type="ECO:0000256" key="9">
    <source>
        <dbReference type="SAM" id="Phobius"/>
    </source>
</evidence>
<dbReference type="AlphaFoldDB" id="A0A9W6SHY7"/>
<evidence type="ECO:0000256" key="7">
    <source>
        <dbReference type="ARBA" id="ARBA00022840"/>
    </source>
</evidence>
<keyword evidence="5" id="KW-0547">Nucleotide-binding</keyword>
<feature type="transmembrane region" description="Helical" evidence="9">
    <location>
        <begin position="24"/>
        <end position="42"/>
    </location>
</feature>
<evidence type="ECO:0000259" key="10">
    <source>
        <dbReference type="Pfam" id="PF07730"/>
    </source>
</evidence>
<evidence type="ECO:0000256" key="2">
    <source>
        <dbReference type="ARBA" id="ARBA00012438"/>
    </source>
</evidence>
<keyword evidence="3" id="KW-0597">Phosphoprotein</keyword>
<evidence type="ECO:0000256" key="5">
    <source>
        <dbReference type="ARBA" id="ARBA00022741"/>
    </source>
</evidence>
<dbReference type="EMBL" id="BSTX01000001">
    <property type="protein sequence ID" value="GLZ76287.1"/>
    <property type="molecule type" value="Genomic_DNA"/>
</dbReference>
<proteinExistence type="predicted"/>
<dbReference type="SUPFAM" id="SSF55874">
    <property type="entry name" value="ATPase domain of HSP90 chaperone/DNA topoisomerase II/histidine kinase"/>
    <property type="match status" value="1"/>
</dbReference>
<dbReference type="EC" id="2.7.13.3" evidence="2"/>
<dbReference type="Gene3D" id="1.20.5.1930">
    <property type="match status" value="1"/>
</dbReference>
<comment type="catalytic activity">
    <reaction evidence="1">
        <text>ATP + protein L-histidine = ADP + protein N-phospho-L-histidine.</text>
        <dbReference type="EC" id="2.7.13.3"/>
    </reaction>
</comment>
<reference evidence="11" key="1">
    <citation type="submission" date="2023-03" db="EMBL/GenBank/DDBJ databases">
        <title>Actinorhabdospora filicis NBRC 111898.</title>
        <authorList>
            <person name="Ichikawa N."/>
            <person name="Sato H."/>
            <person name="Tonouchi N."/>
        </authorList>
    </citation>
    <scope>NUCLEOTIDE SEQUENCE</scope>
    <source>
        <strain evidence="11">NBRC 111898</strain>
    </source>
</reference>
<dbReference type="GO" id="GO:0016020">
    <property type="term" value="C:membrane"/>
    <property type="evidence" value="ECO:0007669"/>
    <property type="project" value="InterPro"/>
</dbReference>
<dbReference type="GO" id="GO:0000155">
    <property type="term" value="F:phosphorelay sensor kinase activity"/>
    <property type="evidence" value="ECO:0007669"/>
    <property type="project" value="InterPro"/>
</dbReference>
<dbReference type="Gene3D" id="3.30.565.10">
    <property type="entry name" value="Histidine kinase-like ATPase, C-terminal domain"/>
    <property type="match status" value="1"/>
</dbReference>
<keyword evidence="4" id="KW-0808">Transferase</keyword>
<sequence length="311" mass="32530">MISFLALLLTAGLSQWNGLGYGGSAPVWRVALTVLLAIAAYYLGRRSPNPRDHWALWTAGALSGLLALIDPWHVFTALAVLGVLVTLPWLAGRFRRQQAELVSAGRDRVAALERERALIAAEARLRERERIAADTHDSLGHELALLALRAGLLELAPDLPREHRASVADLRAAAGRATESLRETIGLLRAESEPLTPVDEPIADLVERARAAGLAVAFTATGAPVASRAAHRVVQEALTNAAKHAPGAPVTVSVTASAVEVANPVTGASPAVSGGRGLIGLDERVRLAGGSLRAAAEGGVFTVRATFPEAA</sequence>
<dbReference type="GO" id="GO:0046983">
    <property type="term" value="F:protein dimerization activity"/>
    <property type="evidence" value="ECO:0007669"/>
    <property type="project" value="InterPro"/>
</dbReference>
<dbReference type="RefSeq" id="WP_285661470.1">
    <property type="nucleotide sequence ID" value="NZ_BSTX01000001.1"/>
</dbReference>
<evidence type="ECO:0000256" key="4">
    <source>
        <dbReference type="ARBA" id="ARBA00022679"/>
    </source>
</evidence>
<dbReference type="InterPro" id="IPR011712">
    <property type="entry name" value="Sig_transdc_His_kin_sub3_dim/P"/>
</dbReference>
<evidence type="ECO:0000313" key="11">
    <source>
        <dbReference type="EMBL" id="GLZ76287.1"/>
    </source>
</evidence>
<dbReference type="InterPro" id="IPR036890">
    <property type="entry name" value="HATPase_C_sf"/>
</dbReference>
<feature type="domain" description="Signal transduction histidine kinase subgroup 3 dimerisation and phosphoacceptor" evidence="10">
    <location>
        <begin position="127"/>
        <end position="191"/>
    </location>
</feature>
<evidence type="ECO:0000256" key="6">
    <source>
        <dbReference type="ARBA" id="ARBA00022777"/>
    </source>
</evidence>
<keyword evidence="6" id="KW-0418">Kinase</keyword>
<dbReference type="CDD" id="cd16917">
    <property type="entry name" value="HATPase_UhpB-NarQ-NarX-like"/>
    <property type="match status" value="1"/>
</dbReference>
<keyword evidence="9" id="KW-0812">Transmembrane</keyword>
<evidence type="ECO:0000256" key="8">
    <source>
        <dbReference type="ARBA" id="ARBA00023012"/>
    </source>
</evidence>
<keyword evidence="9" id="KW-1133">Transmembrane helix</keyword>
<dbReference type="Pfam" id="PF07730">
    <property type="entry name" value="HisKA_3"/>
    <property type="match status" value="1"/>
</dbReference>